<sequence>MVTLLLDSAQLEIVLSGAERLTAFRKRNIVVERSSITRAQLTDDPWTWLRGTRGRSTYVPGVTAAGTWRTGVGDDFAVIRAKRPGVVIDLDESAEFSRIILTTRHGVALLRALRLDGGDEPTDVAELAPDAG</sequence>
<proteinExistence type="predicted"/>
<name>A0A0F0LUX4_9MICO</name>
<dbReference type="Proteomes" id="UP000257479">
    <property type="component" value="Unassembled WGS sequence"/>
</dbReference>
<protein>
    <submittedName>
        <fullName evidence="2">Uncharacterized protein</fullName>
    </submittedName>
</protein>
<dbReference type="PATRIC" id="fig|400772.4.peg.1550"/>
<dbReference type="STRING" id="400772.RR49_01529"/>
<organism evidence="2 3">
    <name type="scientific">Microbacterium ginsengisoli</name>
    <dbReference type="NCBI Taxonomy" id="400772"/>
    <lineage>
        <taxon>Bacteria</taxon>
        <taxon>Bacillati</taxon>
        <taxon>Actinomycetota</taxon>
        <taxon>Actinomycetes</taxon>
        <taxon>Micrococcales</taxon>
        <taxon>Microbacteriaceae</taxon>
        <taxon>Microbacterium</taxon>
    </lineage>
</organism>
<evidence type="ECO:0000313" key="2">
    <source>
        <dbReference type="EMBL" id="KJL36519.1"/>
    </source>
</evidence>
<keyword evidence="3" id="KW-1185">Reference proteome</keyword>
<dbReference type="RefSeq" id="WP_045247469.1">
    <property type="nucleotide sequence ID" value="NZ_JYIY01000073.1"/>
</dbReference>
<dbReference type="Proteomes" id="UP000033451">
    <property type="component" value="Unassembled WGS sequence"/>
</dbReference>
<evidence type="ECO:0000313" key="3">
    <source>
        <dbReference type="Proteomes" id="UP000033451"/>
    </source>
</evidence>
<dbReference type="EMBL" id="JYIY01000073">
    <property type="protein sequence ID" value="KJL36519.1"/>
    <property type="molecule type" value="Genomic_DNA"/>
</dbReference>
<dbReference type="OrthoDB" id="530515at2"/>
<evidence type="ECO:0000313" key="4">
    <source>
        <dbReference type="Proteomes" id="UP000257479"/>
    </source>
</evidence>
<accession>A0A0F0LUX4</accession>
<reference evidence="1 4" key="2">
    <citation type="journal article" date="2018" name="Nat. Biotechnol.">
        <title>A standardized bacterial taxonomy based on genome phylogeny substantially revises the tree of life.</title>
        <authorList>
            <person name="Parks D.H."/>
            <person name="Chuvochina M."/>
            <person name="Waite D.W."/>
            <person name="Rinke C."/>
            <person name="Skarshewski A."/>
            <person name="Chaumeil P.A."/>
            <person name="Hugenholtz P."/>
        </authorList>
    </citation>
    <scope>NUCLEOTIDE SEQUENCE [LARGE SCALE GENOMIC DNA]</scope>
    <source>
        <strain evidence="1">UBA9152</strain>
    </source>
</reference>
<dbReference type="EMBL" id="DMNG01000100">
    <property type="protein sequence ID" value="HAN24056.1"/>
    <property type="molecule type" value="Genomic_DNA"/>
</dbReference>
<reference evidence="2 3" key="1">
    <citation type="submission" date="2015-02" db="EMBL/GenBank/DDBJ databases">
        <title>Draft genome sequences of ten Microbacterium spp. with emphasis on heavy metal contaminated environments.</title>
        <authorList>
            <person name="Corretto E."/>
        </authorList>
    </citation>
    <scope>NUCLEOTIDE SEQUENCE [LARGE SCALE GENOMIC DNA]</scope>
    <source>
        <strain evidence="2 3">DSM 18659</strain>
    </source>
</reference>
<gene>
    <name evidence="1" type="ORF">DCP95_05715</name>
    <name evidence="2" type="ORF">RR49_01529</name>
</gene>
<evidence type="ECO:0000313" key="1">
    <source>
        <dbReference type="EMBL" id="HAN24056.1"/>
    </source>
</evidence>
<comment type="caution">
    <text evidence="2">The sequence shown here is derived from an EMBL/GenBank/DDBJ whole genome shotgun (WGS) entry which is preliminary data.</text>
</comment>
<dbReference type="AlphaFoldDB" id="A0A0F0LUX4"/>